<dbReference type="Proteomes" id="UP000199072">
    <property type="component" value="Unassembled WGS sequence"/>
</dbReference>
<accession>A0A1G6W9P6</accession>
<dbReference type="InterPro" id="IPR036812">
    <property type="entry name" value="NAD(P)_OxRdtase_dom_sf"/>
</dbReference>
<dbReference type="STRING" id="1391627.SAMN05216464_102105"/>
<dbReference type="EMBL" id="FNAI01000002">
    <property type="protein sequence ID" value="SDD62551.1"/>
    <property type="molecule type" value="Genomic_DNA"/>
</dbReference>
<name>A0A1G6W9P6_9SPHI</name>
<dbReference type="InterPro" id="IPR053135">
    <property type="entry name" value="AKR2_Oxidoreductase"/>
</dbReference>
<dbReference type="PANTHER" id="PTHR43312:SF1">
    <property type="entry name" value="NADP-DEPENDENT OXIDOREDUCTASE DOMAIN-CONTAINING PROTEIN"/>
    <property type="match status" value="1"/>
</dbReference>
<dbReference type="AlphaFoldDB" id="A0A1G6W9P6"/>
<keyword evidence="3" id="KW-1185">Reference proteome</keyword>
<gene>
    <name evidence="2" type="ORF">SAMN05216464_102105</name>
</gene>
<protein>
    <submittedName>
        <fullName evidence="2">Aldo/keto reductase family protein</fullName>
    </submittedName>
</protein>
<evidence type="ECO:0000313" key="3">
    <source>
        <dbReference type="Proteomes" id="UP000199072"/>
    </source>
</evidence>
<sequence length="280" mass="31233">MKKTELVKGISSSVLGFGCAPILGSVDAKTALRALDCAIDCGINHFDLARSYGYGDAEGFIGKVIKNRRDDMVIASKFGIKANWKAAILKPVKPLLRGLINNIKKQNASKPQPVVSNNIVVADRFHNRIPLNGNEMRKSLEKSLRELNTDYLDYFFIHEPLETIHEIEDLLTTADKLKAEGKIRALGLAYMRSQEHLHTAYINKFDLLQFDNSPGAPGYEDTLIKRGDKPNILFSPLRGGTTSMKPDEKLKKLFDDFQNSVILCSMFNEKHIKANAALLS</sequence>
<evidence type="ECO:0000259" key="1">
    <source>
        <dbReference type="Pfam" id="PF00248"/>
    </source>
</evidence>
<dbReference type="SUPFAM" id="SSF51430">
    <property type="entry name" value="NAD(P)-linked oxidoreductase"/>
    <property type="match status" value="1"/>
</dbReference>
<feature type="domain" description="NADP-dependent oxidoreductase" evidence="1">
    <location>
        <begin position="15"/>
        <end position="193"/>
    </location>
</feature>
<dbReference type="RefSeq" id="WP_091145428.1">
    <property type="nucleotide sequence ID" value="NZ_FNAI01000002.1"/>
</dbReference>
<dbReference type="Pfam" id="PF00248">
    <property type="entry name" value="Aldo_ket_red"/>
    <property type="match status" value="1"/>
</dbReference>
<reference evidence="2 3" key="1">
    <citation type="submission" date="2016-10" db="EMBL/GenBank/DDBJ databases">
        <authorList>
            <person name="de Groot N.N."/>
        </authorList>
    </citation>
    <scope>NUCLEOTIDE SEQUENCE [LARGE SCALE GENOMIC DNA]</scope>
    <source>
        <strain evidence="2 3">47C3B</strain>
    </source>
</reference>
<evidence type="ECO:0000313" key="2">
    <source>
        <dbReference type="EMBL" id="SDD62551.1"/>
    </source>
</evidence>
<dbReference type="OrthoDB" id="9773828at2"/>
<dbReference type="InterPro" id="IPR023210">
    <property type="entry name" value="NADP_OxRdtase_dom"/>
</dbReference>
<organism evidence="2 3">
    <name type="scientific">Mucilaginibacter pineti</name>
    <dbReference type="NCBI Taxonomy" id="1391627"/>
    <lineage>
        <taxon>Bacteria</taxon>
        <taxon>Pseudomonadati</taxon>
        <taxon>Bacteroidota</taxon>
        <taxon>Sphingobacteriia</taxon>
        <taxon>Sphingobacteriales</taxon>
        <taxon>Sphingobacteriaceae</taxon>
        <taxon>Mucilaginibacter</taxon>
    </lineage>
</organism>
<dbReference type="Gene3D" id="3.20.20.100">
    <property type="entry name" value="NADP-dependent oxidoreductase domain"/>
    <property type="match status" value="1"/>
</dbReference>
<dbReference type="PANTHER" id="PTHR43312">
    <property type="entry name" value="D-THREO-ALDOSE 1-DEHYDROGENASE"/>
    <property type="match status" value="1"/>
</dbReference>
<proteinExistence type="predicted"/>
<dbReference type="PROSITE" id="PS51257">
    <property type="entry name" value="PROKAR_LIPOPROTEIN"/>
    <property type="match status" value="1"/>
</dbReference>